<evidence type="ECO:0000256" key="1">
    <source>
        <dbReference type="SAM" id="MobiDB-lite"/>
    </source>
</evidence>
<organism evidence="2">
    <name type="scientific">Variovorax paradoxus (strain S110)</name>
    <dbReference type="NCBI Taxonomy" id="543728"/>
    <lineage>
        <taxon>Bacteria</taxon>
        <taxon>Pseudomonadati</taxon>
        <taxon>Pseudomonadota</taxon>
        <taxon>Betaproteobacteria</taxon>
        <taxon>Burkholderiales</taxon>
        <taxon>Comamonadaceae</taxon>
        <taxon>Variovorax</taxon>
    </lineage>
</organism>
<dbReference type="STRING" id="543728.Vapar_2432"/>
<name>C5CJK5_VARPS</name>
<reference evidence="2" key="1">
    <citation type="submission" date="2009-06" db="EMBL/GenBank/DDBJ databases">
        <title>Complete sequence of chromosome 1 of Variovorax paradoxus S110.</title>
        <authorList>
            <consortium name="US DOE Joint Genome Institute"/>
            <person name="Lucas S."/>
            <person name="Copeland A."/>
            <person name="Lapidus A."/>
            <person name="Glavina del Rio T."/>
            <person name="Tice H."/>
            <person name="Bruce D."/>
            <person name="Goodwin L."/>
            <person name="Pitluck S."/>
            <person name="Chertkov O."/>
            <person name="Brettin T."/>
            <person name="Detter J.C."/>
            <person name="Han C."/>
            <person name="Larimer F."/>
            <person name="Land M."/>
            <person name="Hauser L."/>
            <person name="Kyrpides N."/>
            <person name="Ovchinnikova G."/>
            <person name="Orwin P."/>
            <person name="Leadbetter J.R."/>
            <person name="Spain J.C."/>
            <person name="Han J.I."/>
        </authorList>
    </citation>
    <scope>NUCLEOTIDE SEQUENCE</scope>
    <source>
        <strain evidence="2">S110</strain>
    </source>
</reference>
<dbReference type="KEGG" id="vap:Vapar_2432"/>
<dbReference type="eggNOG" id="ENOG502ZNI5">
    <property type="taxonomic scope" value="Bacteria"/>
</dbReference>
<sequence length="177" mass="19134">MNVITIDMDALARAIYSNTDASEQDARSIIHTVGFAAPAPASEAVAWNIPDQCPHMIVFDDAEASPLTFAGSGARPAALEAFKRKSIQWNAHLFVRIAHNSRDDTYPDATPGDSADAPVQQAGEYPPLPAREDRPALNAIPYRVYTEAQMRAYVDADRAALKGEQPVEPSGSERGEV</sequence>
<dbReference type="AlphaFoldDB" id="C5CJK5"/>
<accession>C5CJK5</accession>
<gene>
    <name evidence="2" type="ordered locus">Vapar_2432</name>
</gene>
<dbReference type="EMBL" id="CP001635">
    <property type="protein sequence ID" value="ACS19058.1"/>
    <property type="molecule type" value="Genomic_DNA"/>
</dbReference>
<protein>
    <submittedName>
        <fullName evidence="2">Uncharacterized protein</fullName>
    </submittedName>
</protein>
<dbReference type="HOGENOM" id="CLU_1517289_0_0_4"/>
<evidence type="ECO:0000313" key="2">
    <source>
        <dbReference type="EMBL" id="ACS19058.1"/>
    </source>
</evidence>
<feature type="region of interest" description="Disordered" evidence="1">
    <location>
        <begin position="104"/>
        <end position="136"/>
    </location>
</feature>
<proteinExistence type="predicted"/>